<name>A0A2V2NA07_9EURY</name>
<evidence type="ECO:0000259" key="1">
    <source>
        <dbReference type="Pfam" id="PF00149"/>
    </source>
</evidence>
<dbReference type="Gene3D" id="3.60.21.10">
    <property type="match status" value="1"/>
</dbReference>
<dbReference type="GO" id="GO:0016787">
    <property type="term" value="F:hydrolase activity"/>
    <property type="evidence" value="ECO:0007669"/>
    <property type="project" value="InterPro"/>
</dbReference>
<dbReference type="PANTHER" id="PTHR37523:SF1">
    <property type="entry name" value="CALCINEURIN-LIKE PHOSPHOESTERASE DOMAIN-CONTAINING PROTEIN"/>
    <property type="match status" value="1"/>
</dbReference>
<dbReference type="InterPro" id="IPR004843">
    <property type="entry name" value="Calcineurin-like_PHP"/>
</dbReference>
<dbReference type="InterPro" id="IPR029052">
    <property type="entry name" value="Metallo-depent_PP-like"/>
</dbReference>
<dbReference type="AlphaFoldDB" id="A0A2V2NA07"/>
<keyword evidence="3" id="KW-1185">Reference proteome</keyword>
<evidence type="ECO:0000313" key="2">
    <source>
        <dbReference type="EMBL" id="PWR73308.1"/>
    </source>
</evidence>
<dbReference type="GeneID" id="97611319"/>
<gene>
    <name evidence="2" type="ORF">DLD82_10575</name>
</gene>
<sequence>MLKALLLADLHGEYGMLESFMELAPDVVFIAGDITNMGTAKDVETCFSRIDIPSFSVPGNCDPKEVIDALEQSSSVNLHGSCMNLGRISLVGIGGSNPTPFETPFEMTDKQIDDLMKISMGRMQKSIHNVLISHAPPQGYLDEIGGNHVGSASILKYIDQFDLVCCAHVHEQRGIVEENGIKVVNPGPAAMGNCAMIHFGEDAKDIEVKLLNV</sequence>
<accession>A0A2V2NA07</accession>
<dbReference type="Pfam" id="PF00149">
    <property type="entry name" value="Metallophos"/>
    <property type="match status" value="1"/>
</dbReference>
<feature type="domain" description="Calcineurin-like phosphoesterase" evidence="1">
    <location>
        <begin position="3"/>
        <end position="171"/>
    </location>
</feature>
<dbReference type="EMBL" id="QGMZ01000019">
    <property type="protein sequence ID" value="PWR73308.1"/>
    <property type="molecule type" value="Genomic_DNA"/>
</dbReference>
<dbReference type="PANTHER" id="PTHR37523">
    <property type="entry name" value="METALLOPHOSPHOESTERASE"/>
    <property type="match status" value="1"/>
</dbReference>
<comment type="caution">
    <text evidence="2">The sequence shown here is derived from an EMBL/GenBank/DDBJ whole genome shotgun (WGS) entry which is preliminary data.</text>
</comment>
<dbReference type="Proteomes" id="UP000245934">
    <property type="component" value="Unassembled WGS sequence"/>
</dbReference>
<reference evidence="2 3" key="1">
    <citation type="submission" date="2018-05" db="EMBL/GenBank/DDBJ databases">
        <title>Draft genome of Methanospirillum stamsii Pt1.</title>
        <authorList>
            <person name="Dueholm M.S."/>
            <person name="Nielsen P.H."/>
            <person name="Bakmann L.F."/>
            <person name="Otzen D.E."/>
        </authorList>
    </citation>
    <scope>NUCLEOTIDE SEQUENCE [LARGE SCALE GENOMIC DNA]</scope>
    <source>
        <strain evidence="2 3">Pt1</strain>
    </source>
</reference>
<organism evidence="2 3">
    <name type="scientific">Methanospirillum stamsii</name>
    <dbReference type="NCBI Taxonomy" id="1277351"/>
    <lineage>
        <taxon>Archaea</taxon>
        <taxon>Methanobacteriati</taxon>
        <taxon>Methanobacteriota</taxon>
        <taxon>Stenosarchaea group</taxon>
        <taxon>Methanomicrobia</taxon>
        <taxon>Methanomicrobiales</taxon>
        <taxon>Methanospirillaceae</taxon>
        <taxon>Methanospirillum</taxon>
    </lineage>
</organism>
<dbReference type="RefSeq" id="WP_109941095.1">
    <property type="nucleotide sequence ID" value="NZ_CP176366.1"/>
</dbReference>
<dbReference type="SUPFAM" id="SSF56300">
    <property type="entry name" value="Metallo-dependent phosphatases"/>
    <property type="match status" value="1"/>
</dbReference>
<dbReference type="OrthoDB" id="50367at2157"/>
<evidence type="ECO:0000313" key="3">
    <source>
        <dbReference type="Proteomes" id="UP000245934"/>
    </source>
</evidence>
<protein>
    <submittedName>
        <fullName evidence="2">Metallophosphoesterase</fullName>
    </submittedName>
</protein>
<proteinExistence type="predicted"/>